<protein>
    <recommendedName>
        <fullName evidence="6">Aminotransferase</fullName>
        <ecNumber evidence="6">2.6.1.-</ecNumber>
    </recommendedName>
</protein>
<gene>
    <name evidence="8" type="ORF">OCV88_14700</name>
</gene>
<dbReference type="InterPro" id="IPR015421">
    <property type="entry name" value="PyrdxlP-dep_Trfase_major"/>
</dbReference>
<dbReference type="EMBL" id="JAOQJQ010000008">
    <property type="protein sequence ID" value="MCU6763557.1"/>
    <property type="molecule type" value="Genomic_DNA"/>
</dbReference>
<evidence type="ECO:0000259" key="7">
    <source>
        <dbReference type="Pfam" id="PF00155"/>
    </source>
</evidence>
<dbReference type="Pfam" id="PF00155">
    <property type="entry name" value="Aminotran_1_2"/>
    <property type="match status" value="1"/>
</dbReference>
<dbReference type="InterPro" id="IPR050596">
    <property type="entry name" value="AspAT/PAT-like"/>
</dbReference>
<dbReference type="GO" id="GO:0016491">
    <property type="term" value="F:oxidoreductase activity"/>
    <property type="evidence" value="ECO:0007669"/>
    <property type="project" value="UniProtKB-KW"/>
</dbReference>
<accession>A0ABT2TN73</accession>
<comment type="similarity">
    <text evidence="2 6">Belongs to the class-I pyridoxal-phosphate-dependent aminotransferase family.</text>
</comment>
<reference evidence="8 9" key="1">
    <citation type="journal article" date="2021" name="ISME Commun">
        <title>Automated analysis of genomic sequences facilitates high-throughput and comprehensive description of bacteria.</title>
        <authorList>
            <person name="Hitch T.C.A."/>
        </authorList>
    </citation>
    <scope>NUCLEOTIDE SEQUENCE [LARGE SCALE GENOMIC DNA]</scope>
    <source>
        <strain evidence="8 9">Sanger_109</strain>
    </source>
</reference>
<evidence type="ECO:0000256" key="4">
    <source>
        <dbReference type="ARBA" id="ARBA00022679"/>
    </source>
</evidence>
<dbReference type="EC" id="2.6.1.-" evidence="6"/>
<evidence type="ECO:0000256" key="1">
    <source>
        <dbReference type="ARBA" id="ARBA00001933"/>
    </source>
</evidence>
<dbReference type="RefSeq" id="WP_262591420.1">
    <property type="nucleotide sequence ID" value="NZ_JAOQJQ010000008.1"/>
</dbReference>
<dbReference type="Gene3D" id="3.40.640.10">
    <property type="entry name" value="Type I PLP-dependent aspartate aminotransferase-like (Major domain)"/>
    <property type="match status" value="1"/>
</dbReference>
<dbReference type="PROSITE" id="PS00105">
    <property type="entry name" value="AA_TRANSFER_CLASS_1"/>
    <property type="match status" value="1"/>
</dbReference>
<dbReference type="GO" id="GO:0008483">
    <property type="term" value="F:transaminase activity"/>
    <property type="evidence" value="ECO:0007669"/>
    <property type="project" value="UniProtKB-KW"/>
</dbReference>
<dbReference type="PANTHER" id="PTHR46383:SF1">
    <property type="entry name" value="ASPARTATE AMINOTRANSFERASE"/>
    <property type="match status" value="1"/>
</dbReference>
<comment type="caution">
    <text evidence="8">The sequence shown here is derived from an EMBL/GenBank/DDBJ whole genome shotgun (WGS) entry which is preliminary data.</text>
</comment>
<dbReference type="Proteomes" id="UP001652442">
    <property type="component" value="Unassembled WGS sequence"/>
</dbReference>
<evidence type="ECO:0000256" key="6">
    <source>
        <dbReference type="RuleBase" id="RU000481"/>
    </source>
</evidence>
<feature type="domain" description="Aminotransferase class I/classII large" evidence="7">
    <location>
        <begin position="32"/>
        <end position="379"/>
    </location>
</feature>
<evidence type="ECO:0000313" key="8">
    <source>
        <dbReference type="EMBL" id="MCU6763557.1"/>
    </source>
</evidence>
<proteinExistence type="inferred from homology"/>
<evidence type="ECO:0000256" key="3">
    <source>
        <dbReference type="ARBA" id="ARBA00022576"/>
    </source>
</evidence>
<keyword evidence="4 6" id="KW-0808">Transferase</keyword>
<dbReference type="CDD" id="cd00609">
    <property type="entry name" value="AAT_like"/>
    <property type="match status" value="1"/>
</dbReference>
<dbReference type="PANTHER" id="PTHR46383">
    <property type="entry name" value="ASPARTATE AMINOTRANSFERASE"/>
    <property type="match status" value="1"/>
</dbReference>
<evidence type="ECO:0000256" key="5">
    <source>
        <dbReference type="ARBA" id="ARBA00022898"/>
    </source>
</evidence>
<comment type="cofactor">
    <cofactor evidence="1 6">
        <name>pyridoxal 5'-phosphate</name>
        <dbReference type="ChEBI" id="CHEBI:597326"/>
    </cofactor>
</comment>
<dbReference type="InterPro" id="IPR004839">
    <property type="entry name" value="Aminotransferase_I/II_large"/>
</dbReference>
<keyword evidence="8" id="KW-0560">Oxidoreductase</keyword>
<dbReference type="InterPro" id="IPR004838">
    <property type="entry name" value="NHTrfase_class1_PyrdxlP-BS"/>
</dbReference>
<organism evidence="8 9">
    <name type="scientific">Brotonthovivens ammoniilytica</name>
    <dbReference type="NCBI Taxonomy" id="2981725"/>
    <lineage>
        <taxon>Bacteria</taxon>
        <taxon>Bacillati</taxon>
        <taxon>Bacillota</taxon>
        <taxon>Clostridia</taxon>
        <taxon>Lachnospirales</taxon>
        <taxon>Lachnospiraceae</taxon>
        <taxon>Brotonthovivens</taxon>
    </lineage>
</organism>
<dbReference type="InterPro" id="IPR015422">
    <property type="entry name" value="PyrdxlP-dep_Trfase_small"/>
</dbReference>
<dbReference type="Gene3D" id="3.90.1150.10">
    <property type="entry name" value="Aspartate Aminotransferase, domain 1"/>
    <property type="match status" value="1"/>
</dbReference>
<name>A0ABT2TN73_9FIRM</name>
<sequence length="390" mass="43935">MLKLNRKIAQLKPSKSVTLMAKTKAMQQRDKSIINLTGGEPDFATPEKICEEAYLQMKSGFTHYTDGPGIPKLRQALAEKLRTENHAPYQEDQILVTPGAKYAVYLAVQAVLNPGDEAIWLAPGWVSYPSIIEASGGVPVAVHLKWEENYQITFDALEEAYSEKTRLLIINYPNNPTGKVLSPSDREAIAQFMRSHPDVLLLSDEIYEHIIYTGYEAVSMASVPDLFERTIIVNGFSKSFAMTGWRLGYLACSYEIFSVVMKLFQHTISCTSGFLQMAAVTALGCSEDTEKMRREYEKRRNLLYEGIRRLPGADMLKPEGAFYAWVKFDLGMNSEEVCNYLLEEGKIAGVPGIAYGEEEKVCVRFSYAASETELRRMLKNLEALLTKKKR</sequence>
<evidence type="ECO:0000313" key="9">
    <source>
        <dbReference type="Proteomes" id="UP001652442"/>
    </source>
</evidence>
<dbReference type="InterPro" id="IPR015424">
    <property type="entry name" value="PyrdxlP-dep_Trfase"/>
</dbReference>
<keyword evidence="3 6" id="KW-0032">Aminotransferase</keyword>
<keyword evidence="9" id="KW-1185">Reference proteome</keyword>
<evidence type="ECO:0000256" key="2">
    <source>
        <dbReference type="ARBA" id="ARBA00007441"/>
    </source>
</evidence>
<keyword evidence="5" id="KW-0663">Pyridoxal phosphate</keyword>
<dbReference type="SUPFAM" id="SSF53383">
    <property type="entry name" value="PLP-dependent transferases"/>
    <property type="match status" value="1"/>
</dbReference>